<gene>
    <name evidence="2" type="ORF">PADG_03858</name>
</gene>
<dbReference type="Proteomes" id="UP000001628">
    <property type="component" value="Unassembled WGS sequence"/>
</dbReference>
<feature type="compositionally biased region" description="Polar residues" evidence="1">
    <location>
        <begin position="80"/>
        <end position="98"/>
    </location>
</feature>
<evidence type="ECO:0000256" key="1">
    <source>
        <dbReference type="SAM" id="MobiDB-lite"/>
    </source>
</evidence>
<protein>
    <submittedName>
        <fullName evidence="2">Uncharacterized protein</fullName>
    </submittedName>
</protein>
<proteinExistence type="predicted"/>
<dbReference type="VEuPathDB" id="FungiDB:PADG_03858"/>
<dbReference type="AlphaFoldDB" id="C1G9C2"/>
<keyword evidence="3" id="KW-1185">Reference proteome</keyword>
<dbReference type="GeneID" id="22583094"/>
<dbReference type="InParanoid" id="C1G9C2"/>
<sequence>MCYLTDRNLGRFFTTSFGLSLYQTRGLGSDASLKATRNPSKPGLSSAHACPMKPAFNATRDVFSPISNALNKNEEKRSRPTQQPSNQITSLSPHSVYTHNQTPLLNKRAPSSSPNAEWQKTKLHLIKMKSEHHAIQTMLYRPETLSNTYPKAIQEEDDPMRSVLGCRLTESIPPKLR</sequence>
<dbReference type="KEGG" id="pbn:PADG_03858"/>
<evidence type="ECO:0000313" key="3">
    <source>
        <dbReference type="Proteomes" id="UP000001628"/>
    </source>
</evidence>
<evidence type="ECO:0000313" key="2">
    <source>
        <dbReference type="EMBL" id="EEH47774.2"/>
    </source>
</evidence>
<dbReference type="RefSeq" id="XP_010759213.1">
    <property type="nucleotide sequence ID" value="XM_010760911.1"/>
</dbReference>
<accession>C1G9C2</accession>
<organism evidence="2 3">
    <name type="scientific">Paracoccidioides brasiliensis (strain Pb18)</name>
    <dbReference type="NCBI Taxonomy" id="502780"/>
    <lineage>
        <taxon>Eukaryota</taxon>
        <taxon>Fungi</taxon>
        <taxon>Dikarya</taxon>
        <taxon>Ascomycota</taxon>
        <taxon>Pezizomycotina</taxon>
        <taxon>Eurotiomycetes</taxon>
        <taxon>Eurotiomycetidae</taxon>
        <taxon>Onygenales</taxon>
        <taxon>Ajellomycetaceae</taxon>
        <taxon>Paracoccidioides</taxon>
    </lineage>
</organism>
<reference evidence="2 3" key="1">
    <citation type="journal article" date="2011" name="PLoS Genet.">
        <title>Comparative genomic analysis of human fungal pathogens causing paracoccidioidomycosis.</title>
        <authorList>
            <person name="Desjardins C.A."/>
            <person name="Champion M.D."/>
            <person name="Holder J.W."/>
            <person name="Muszewska A."/>
            <person name="Goldberg J."/>
            <person name="Bailao A.M."/>
            <person name="Brigido M.M."/>
            <person name="Ferreira M.E."/>
            <person name="Garcia A.M."/>
            <person name="Grynberg M."/>
            <person name="Gujja S."/>
            <person name="Heiman D.I."/>
            <person name="Henn M.R."/>
            <person name="Kodira C.D."/>
            <person name="Leon-Narvaez H."/>
            <person name="Longo L.V."/>
            <person name="Ma L.J."/>
            <person name="Malavazi I."/>
            <person name="Matsuo A.L."/>
            <person name="Morais F.V."/>
            <person name="Pereira M."/>
            <person name="Rodriguez-Brito S."/>
            <person name="Sakthikumar S."/>
            <person name="Salem-Izacc S.M."/>
            <person name="Sykes S.M."/>
            <person name="Teixeira M.M."/>
            <person name="Vallejo M.C."/>
            <person name="Walter M.E."/>
            <person name="Yandava C."/>
            <person name="Young S."/>
            <person name="Zeng Q."/>
            <person name="Zucker J."/>
            <person name="Felipe M.S."/>
            <person name="Goldman G.H."/>
            <person name="Haas B.J."/>
            <person name="McEwen J.G."/>
            <person name="Nino-Vega G."/>
            <person name="Puccia R."/>
            <person name="San-Blas G."/>
            <person name="Soares C.M."/>
            <person name="Birren B.W."/>
            <person name="Cuomo C.A."/>
        </authorList>
    </citation>
    <scope>NUCLEOTIDE SEQUENCE [LARGE SCALE GENOMIC DNA]</scope>
    <source>
        <strain evidence="2 3">Pb18</strain>
    </source>
</reference>
<dbReference type="HOGENOM" id="CLU_1518352_0_0_1"/>
<name>C1G9C2_PARBD</name>
<dbReference type="EMBL" id="KN275960">
    <property type="protein sequence ID" value="EEH47774.2"/>
    <property type="molecule type" value="Genomic_DNA"/>
</dbReference>
<feature type="region of interest" description="Disordered" evidence="1">
    <location>
        <begin position="70"/>
        <end position="98"/>
    </location>
</feature>